<dbReference type="InterPro" id="IPR001841">
    <property type="entry name" value="Znf_RING"/>
</dbReference>
<dbReference type="GO" id="GO:0006355">
    <property type="term" value="P:regulation of DNA-templated transcription"/>
    <property type="evidence" value="ECO:0007669"/>
    <property type="project" value="InterPro"/>
</dbReference>
<dbReference type="InterPro" id="IPR017907">
    <property type="entry name" value="Znf_RING_CS"/>
</dbReference>
<dbReference type="InterPro" id="IPR042755">
    <property type="entry name" value="COP1"/>
</dbReference>
<dbReference type="Pfam" id="PF02820">
    <property type="entry name" value="MBT"/>
    <property type="match status" value="1"/>
</dbReference>
<evidence type="ECO:0000313" key="6">
    <source>
        <dbReference type="EMBL" id="CAD8067959.1"/>
    </source>
</evidence>
<reference evidence="6" key="1">
    <citation type="submission" date="2021-01" db="EMBL/GenBank/DDBJ databases">
        <authorList>
            <consortium name="Genoscope - CEA"/>
            <person name="William W."/>
        </authorList>
    </citation>
    <scope>NUCLEOTIDE SEQUENCE</scope>
</reference>
<keyword evidence="3" id="KW-0862">Zinc</keyword>
<comment type="caution">
    <text evidence="6">The sequence shown here is derived from an EMBL/GenBank/DDBJ whole genome shotgun (WGS) entry which is preliminary data.</text>
</comment>
<gene>
    <name evidence="6" type="ORF">PSON_ATCC_30995.1.T0230301</name>
</gene>
<sequence>MKQKNIEIEEQLHEVRFADSKQIKNKFLSKFRKPQSLEVYNQIKKIPFQLSQEFHDNELKCKLCKDFYIKFTIASCGHSFCYYCIFEYLLKSHKCPFCHTVLKGLQFIYCKTIDQFIENSKILKNNSTILNRKKDFKEWKLKRKITNFKQGDSLDILDTEHIWCVGQIIEIKNQKEMLVHYKGWNKAYDEYIPISSPRLSPLGLFTNRTDILLYQPSLNENAMSNYVRQIASQNQDNDQFNYLILQQQTSNSNIILAIESPSRNTLSNLLQLVIIIREIRDELHNES</sequence>
<dbReference type="PANTHER" id="PTHR44080:SF6">
    <property type="entry name" value="CHROMOSOME UNDETERMINED SCAFFOLD_30, WHOLE GENOME SHOTGUN SEQUENCE"/>
    <property type="match status" value="1"/>
</dbReference>
<keyword evidence="1" id="KW-0479">Metal-binding</keyword>
<dbReference type="SMART" id="SM00184">
    <property type="entry name" value="RING"/>
    <property type="match status" value="1"/>
</dbReference>
<protein>
    <recommendedName>
        <fullName evidence="5">RING-type domain-containing protein</fullName>
    </recommendedName>
</protein>
<dbReference type="Proteomes" id="UP000692954">
    <property type="component" value="Unassembled WGS sequence"/>
</dbReference>
<evidence type="ECO:0000313" key="7">
    <source>
        <dbReference type="Proteomes" id="UP000692954"/>
    </source>
</evidence>
<organism evidence="6 7">
    <name type="scientific">Paramecium sonneborni</name>
    <dbReference type="NCBI Taxonomy" id="65129"/>
    <lineage>
        <taxon>Eukaryota</taxon>
        <taxon>Sar</taxon>
        <taxon>Alveolata</taxon>
        <taxon>Ciliophora</taxon>
        <taxon>Intramacronucleata</taxon>
        <taxon>Oligohymenophorea</taxon>
        <taxon>Peniculida</taxon>
        <taxon>Parameciidae</taxon>
        <taxon>Paramecium</taxon>
    </lineage>
</organism>
<dbReference type="PROSITE" id="PS50089">
    <property type="entry name" value="ZF_RING_2"/>
    <property type="match status" value="1"/>
</dbReference>
<dbReference type="EMBL" id="CAJJDN010000023">
    <property type="protein sequence ID" value="CAD8067959.1"/>
    <property type="molecule type" value="Genomic_DNA"/>
</dbReference>
<dbReference type="GO" id="GO:0008270">
    <property type="term" value="F:zinc ion binding"/>
    <property type="evidence" value="ECO:0007669"/>
    <property type="project" value="UniProtKB-KW"/>
</dbReference>
<dbReference type="InterPro" id="IPR004092">
    <property type="entry name" value="Mbt"/>
</dbReference>
<dbReference type="OrthoDB" id="161570at2759"/>
<dbReference type="PROSITE" id="PS00518">
    <property type="entry name" value="ZF_RING_1"/>
    <property type="match status" value="1"/>
</dbReference>
<keyword evidence="2 4" id="KW-0863">Zinc-finger</keyword>
<dbReference type="CDD" id="cd16449">
    <property type="entry name" value="RING-HC"/>
    <property type="match status" value="1"/>
</dbReference>
<dbReference type="PANTHER" id="PTHR44080">
    <property type="entry name" value="E3 UBIQUITIN-PROTEIN LIGASE COP1"/>
    <property type="match status" value="1"/>
</dbReference>
<dbReference type="GO" id="GO:0005634">
    <property type="term" value="C:nucleus"/>
    <property type="evidence" value="ECO:0007669"/>
    <property type="project" value="InterPro"/>
</dbReference>
<name>A0A8S1LMA7_9CILI</name>
<evidence type="ECO:0000256" key="2">
    <source>
        <dbReference type="ARBA" id="ARBA00022771"/>
    </source>
</evidence>
<proteinExistence type="predicted"/>
<evidence type="ECO:0000259" key="5">
    <source>
        <dbReference type="PROSITE" id="PS50089"/>
    </source>
</evidence>
<evidence type="ECO:0000256" key="3">
    <source>
        <dbReference type="ARBA" id="ARBA00022833"/>
    </source>
</evidence>
<dbReference type="GO" id="GO:0061630">
    <property type="term" value="F:ubiquitin protein ligase activity"/>
    <property type="evidence" value="ECO:0007669"/>
    <property type="project" value="InterPro"/>
</dbReference>
<dbReference type="CDD" id="cd20104">
    <property type="entry name" value="MBT_PHF20L1-like"/>
    <property type="match status" value="1"/>
</dbReference>
<keyword evidence="7" id="KW-1185">Reference proteome</keyword>
<accession>A0A8S1LMA7</accession>
<evidence type="ECO:0000256" key="4">
    <source>
        <dbReference type="PROSITE-ProRule" id="PRU00175"/>
    </source>
</evidence>
<dbReference type="Pfam" id="PF13923">
    <property type="entry name" value="zf-C3HC4_2"/>
    <property type="match status" value="1"/>
</dbReference>
<feature type="domain" description="RING-type" evidence="5">
    <location>
        <begin position="61"/>
        <end position="99"/>
    </location>
</feature>
<evidence type="ECO:0000256" key="1">
    <source>
        <dbReference type="ARBA" id="ARBA00022723"/>
    </source>
</evidence>
<dbReference type="AlphaFoldDB" id="A0A8S1LMA7"/>